<dbReference type="EMBL" id="JAFIQS010000019">
    <property type="protein sequence ID" value="KAG5162311.1"/>
    <property type="molecule type" value="Genomic_DNA"/>
</dbReference>
<comment type="subcellular location">
    <subcellularLocation>
        <location evidence="1">Membrane</location>
        <topology evidence="1">Multi-pass membrane protein</topology>
    </subcellularLocation>
</comment>
<accession>A0A8H7XJM4</accession>
<evidence type="ECO:0000256" key="3">
    <source>
        <dbReference type="ARBA" id="ARBA00022989"/>
    </source>
</evidence>
<comment type="caution">
    <text evidence="7">The sequence shown here is derived from an EMBL/GenBank/DDBJ whole genome shotgun (WGS) entry which is preliminary data.</text>
</comment>
<feature type="transmembrane region" description="Helical" evidence="6">
    <location>
        <begin position="320"/>
        <end position="338"/>
    </location>
</feature>
<dbReference type="OrthoDB" id="410267at2759"/>
<dbReference type="PANTHER" id="PTHR21576">
    <property type="entry name" value="UNCHARACTERIZED NODULIN-LIKE PROTEIN"/>
    <property type="match status" value="1"/>
</dbReference>
<dbReference type="PANTHER" id="PTHR21576:SF160">
    <property type="entry name" value="NODULIN-LIKE DOMAIN-CONTAINING PROTEIN"/>
    <property type="match status" value="1"/>
</dbReference>
<gene>
    <name evidence="7" type="ORF">JR316_012634</name>
</gene>
<feature type="transmembrane region" description="Helical" evidence="6">
    <location>
        <begin position="399"/>
        <end position="418"/>
    </location>
</feature>
<keyword evidence="3 6" id="KW-1133">Transmembrane helix</keyword>
<feature type="transmembrane region" description="Helical" evidence="6">
    <location>
        <begin position="158"/>
        <end position="178"/>
    </location>
</feature>
<evidence type="ECO:0008006" key="8">
    <source>
        <dbReference type="Google" id="ProtNLM"/>
    </source>
</evidence>
<feature type="transmembrane region" description="Helical" evidence="6">
    <location>
        <begin position="114"/>
        <end position="137"/>
    </location>
</feature>
<evidence type="ECO:0000313" key="7">
    <source>
        <dbReference type="EMBL" id="KAG5162311.1"/>
    </source>
</evidence>
<feature type="compositionally biased region" description="Acidic residues" evidence="5">
    <location>
        <begin position="259"/>
        <end position="274"/>
    </location>
</feature>
<dbReference type="Pfam" id="PF07690">
    <property type="entry name" value="MFS_1"/>
    <property type="match status" value="1"/>
</dbReference>
<dbReference type="GO" id="GO:0022857">
    <property type="term" value="F:transmembrane transporter activity"/>
    <property type="evidence" value="ECO:0007669"/>
    <property type="project" value="InterPro"/>
</dbReference>
<feature type="transmembrane region" description="Helical" evidence="6">
    <location>
        <begin position="17"/>
        <end position="35"/>
    </location>
</feature>
<dbReference type="Gene3D" id="1.20.1250.20">
    <property type="entry name" value="MFS general substrate transporter like domains"/>
    <property type="match status" value="2"/>
</dbReference>
<dbReference type="AlphaFoldDB" id="A0A8H7XJM4"/>
<feature type="transmembrane region" description="Helical" evidence="6">
    <location>
        <begin position="460"/>
        <end position="479"/>
    </location>
</feature>
<dbReference type="GO" id="GO:0000329">
    <property type="term" value="C:fungal-type vacuole membrane"/>
    <property type="evidence" value="ECO:0007669"/>
    <property type="project" value="TreeGrafter"/>
</dbReference>
<evidence type="ECO:0000256" key="6">
    <source>
        <dbReference type="SAM" id="Phobius"/>
    </source>
</evidence>
<keyword evidence="4 6" id="KW-0472">Membrane</keyword>
<evidence type="ECO:0000256" key="5">
    <source>
        <dbReference type="SAM" id="MobiDB-lite"/>
    </source>
</evidence>
<name>A0A8H7XJM4_PSICU</name>
<feature type="transmembrane region" description="Helical" evidence="6">
    <location>
        <begin position="516"/>
        <end position="535"/>
    </location>
</feature>
<keyword evidence="2 6" id="KW-0812">Transmembrane</keyword>
<feature type="transmembrane region" description="Helical" evidence="6">
    <location>
        <begin position="424"/>
        <end position="448"/>
    </location>
</feature>
<feature type="region of interest" description="Disordered" evidence="5">
    <location>
        <begin position="255"/>
        <end position="281"/>
    </location>
</feature>
<feature type="transmembrane region" description="Helical" evidence="6">
    <location>
        <begin position="184"/>
        <end position="204"/>
    </location>
</feature>
<feature type="transmembrane region" description="Helical" evidence="6">
    <location>
        <begin position="82"/>
        <end position="102"/>
    </location>
</feature>
<evidence type="ECO:0000256" key="4">
    <source>
        <dbReference type="ARBA" id="ARBA00023136"/>
    </source>
</evidence>
<evidence type="ECO:0000256" key="1">
    <source>
        <dbReference type="ARBA" id="ARBA00004141"/>
    </source>
</evidence>
<dbReference type="InterPro" id="IPR011701">
    <property type="entry name" value="MFS"/>
</dbReference>
<organism evidence="7">
    <name type="scientific">Psilocybe cubensis</name>
    <name type="common">Psychedelic mushroom</name>
    <name type="synonym">Stropharia cubensis</name>
    <dbReference type="NCBI Taxonomy" id="181762"/>
    <lineage>
        <taxon>Eukaryota</taxon>
        <taxon>Fungi</taxon>
        <taxon>Dikarya</taxon>
        <taxon>Basidiomycota</taxon>
        <taxon>Agaricomycotina</taxon>
        <taxon>Agaricomycetes</taxon>
        <taxon>Agaricomycetidae</taxon>
        <taxon>Agaricales</taxon>
        <taxon>Agaricineae</taxon>
        <taxon>Strophariaceae</taxon>
        <taxon>Psilocybe</taxon>
    </lineage>
</organism>
<protein>
    <recommendedName>
        <fullName evidence="8">MFS general substrate transporter</fullName>
    </recommendedName>
</protein>
<proteinExistence type="predicted"/>
<sequence length="559" mass="60633">MASNPPLPPSLLSVPRITTLFASLIVALSSGTNYVRSYSPQLGAKLGISHTKLNIVALAGNVGVYSSGPIWGRIVDSRGPRILLGCAFAFLLGGYSGMRYLYDAGLPSGVSSLSTAGFILLVLFSYMTGTGGNGGLVSSVNTTAKTFPDRARASATGLVISGFGLSAFFFSSLSNLFFAGNTSSFLFVLAIGTSVPMIMGFFLVRPIPLPSEDAYDIVEDCVEEVPRRSSTTRQTSRTRLLDHDFVEPRQTRYARRLQEEDEDEASGVDEEVELDSQHTPEVSSLLAASARHRSLSRGAAMSVGALPNLHGVKLWLSSDFWLLFSILSILSGTGLMYINNVGSMSQALYAHQNPKYDEIEASSWQATQVSAISLMNFLGRIFIGLVSDFAKNKYEMPRSYSLVLVSFFFFISQVVASMEDKIENLWVASSLLGLAHGSVFSLFPTVCLEWFGMPHFSENWGYLSLSPMIAGNIFSIVFGHNLDAHDGSKQSPSSIATVTASAPQCLLGLECYVSTIYLTTAATFTAILLSIWAGYRDRLKIAASIRNKEAMRSLEEVDY</sequence>
<reference evidence="7" key="1">
    <citation type="submission" date="2021-02" db="EMBL/GenBank/DDBJ databases">
        <title>Psilocybe cubensis genome.</title>
        <authorList>
            <person name="Mckernan K.J."/>
            <person name="Crawford S."/>
            <person name="Trippe A."/>
            <person name="Kane L.T."/>
            <person name="Mclaughlin S."/>
        </authorList>
    </citation>
    <scope>NUCLEOTIDE SEQUENCE [LARGE SCALE GENOMIC DNA]</scope>
    <source>
        <strain evidence="7">MGC-MH-2018</strain>
    </source>
</reference>
<dbReference type="InterPro" id="IPR036259">
    <property type="entry name" value="MFS_trans_sf"/>
</dbReference>
<evidence type="ECO:0000256" key="2">
    <source>
        <dbReference type="ARBA" id="ARBA00022692"/>
    </source>
</evidence>
<dbReference type="SUPFAM" id="SSF103473">
    <property type="entry name" value="MFS general substrate transporter"/>
    <property type="match status" value="1"/>
</dbReference>